<dbReference type="InterPro" id="IPR011152">
    <property type="entry name" value="Pesterase_MJ0912"/>
</dbReference>
<dbReference type="HOGENOM" id="CLU_074761_2_0_9"/>
<dbReference type="InterPro" id="IPR024654">
    <property type="entry name" value="Calcineurin-like_PHP_lpxH"/>
</dbReference>
<evidence type="ECO:0000313" key="3">
    <source>
        <dbReference type="EMBL" id="ABX43482.1"/>
    </source>
</evidence>
<evidence type="ECO:0000256" key="1">
    <source>
        <dbReference type="ARBA" id="ARBA00008950"/>
    </source>
</evidence>
<organism evidence="3 4">
    <name type="scientific">Lachnoclostridium phytofermentans (strain ATCC 700394 / DSM 18823 / ISDg)</name>
    <name type="common">Clostridium phytofermentans</name>
    <dbReference type="NCBI Taxonomy" id="357809"/>
    <lineage>
        <taxon>Bacteria</taxon>
        <taxon>Bacillati</taxon>
        <taxon>Bacillota</taxon>
        <taxon>Clostridia</taxon>
        <taxon>Lachnospirales</taxon>
        <taxon>Lachnospiraceae</taxon>
    </lineage>
</organism>
<dbReference type="GO" id="GO:0005737">
    <property type="term" value="C:cytoplasm"/>
    <property type="evidence" value="ECO:0007669"/>
    <property type="project" value="TreeGrafter"/>
</dbReference>
<dbReference type="Pfam" id="PF12850">
    <property type="entry name" value="Metallophos_2"/>
    <property type="match status" value="1"/>
</dbReference>
<dbReference type="eggNOG" id="COG0639">
    <property type="taxonomic scope" value="Bacteria"/>
</dbReference>
<dbReference type="AlphaFoldDB" id="A9KR03"/>
<dbReference type="InterPro" id="IPR050126">
    <property type="entry name" value="Ap4A_hydrolase"/>
</dbReference>
<comment type="similarity">
    <text evidence="1">Belongs to the metallophosphoesterase superfamily. YfcE family.</text>
</comment>
<accession>A9KR03</accession>
<reference evidence="4" key="1">
    <citation type="submission" date="2007-11" db="EMBL/GenBank/DDBJ databases">
        <title>Complete genome sequence of Clostridium phytofermentans ISDg.</title>
        <authorList>
            <person name="Leschine S.B."/>
            <person name="Warnick T.A."/>
            <person name="Blanchard J.L."/>
            <person name="Schnell D.J."/>
            <person name="Petit E.L."/>
            <person name="LaTouf W.G."/>
            <person name="Copeland A."/>
            <person name="Lucas S."/>
            <person name="Lapidus A."/>
            <person name="Barry K."/>
            <person name="Glavina del Rio T."/>
            <person name="Dalin E."/>
            <person name="Tice H."/>
            <person name="Pitluck S."/>
            <person name="Kiss H."/>
            <person name="Brettin T."/>
            <person name="Bruce D."/>
            <person name="Detter J.C."/>
            <person name="Han C."/>
            <person name="Kuske C."/>
            <person name="Schmutz J."/>
            <person name="Larimer F."/>
            <person name="Land M."/>
            <person name="Hauser L."/>
            <person name="Kyrpides N."/>
            <person name="Kim E.A."/>
            <person name="Richardson P."/>
        </authorList>
    </citation>
    <scope>NUCLEOTIDE SEQUENCE [LARGE SCALE GENOMIC DNA]</scope>
    <source>
        <strain evidence="4">ATCC 700394 / DSM 18823 / ISDg</strain>
    </source>
</reference>
<dbReference type="InterPro" id="IPR029052">
    <property type="entry name" value="Metallo-depent_PP-like"/>
</dbReference>
<dbReference type="PIRSF" id="PIRSF000883">
    <property type="entry name" value="Pesterase_MJ0912"/>
    <property type="match status" value="1"/>
</dbReference>
<dbReference type="RefSeq" id="WP_012201133.1">
    <property type="nucleotide sequence ID" value="NC_010001.1"/>
</dbReference>
<dbReference type="EMBL" id="CP000885">
    <property type="protein sequence ID" value="ABX43482.1"/>
    <property type="molecule type" value="Genomic_DNA"/>
</dbReference>
<keyword evidence="4" id="KW-1185">Reference proteome</keyword>
<dbReference type="OrthoDB" id="9800565at2"/>
<dbReference type="STRING" id="357809.Cphy_3127"/>
<evidence type="ECO:0000313" key="4">
    <source>
        <dbReference type="Proteomes" id="UP000000370"/>
    </source>
</evidence>
<evidence type="ECO:0000259" key="2">
    <source>
        <dbReference type="Pfam" id="PF12850"/>
    </source>
</evidence>
<name>A9KR03_LACP7</name>
<feature type="domain" description="Calcineurin-like phosphoesterase" evidence="2">
    <location>
        <begin position="1"/>
        <end position="190"/>
    </location>
</feature>
<gene>
    <name evidence="3" type="ordered locus">Cphy_3127</name>
</gene>
<dbReference type="Gene3D" id="3.60.21.10">
    <property type="match status" value="1"/>
</dbReference>
<dbReference type="KEGG" id="cpy:Cphy_3127"/>
<sequence>MDIAVLSDIHSNYIALKKCIDYALSHNINRYIFLGDYLGDLGYPQKTMQIIYEMNTKYECNFIKGNKDDYWLNFRENSEIIWQDNNSTTGAMLYTYNHLDKKDLEFFQKLQPAETITIDDMPQLTICHGSPYKVNEKLVTKSARTYEIMDSIASSVILCGHTHIQNKIEHNGKMILNAGSVGVPLYSNGKTQFLLLHGIANEWIPEFISLKWLCTYHSSFGWCKCKDRKI</sequence>
<protein>
    <submittedName>
        <fullName evidence="3">Metallophosphoesterase</fullName>
    </submittedName>
</protein>
<dbReference type="SUPFAM" id="SSF56300">
    <property type="entry name" value="Metallo-dependent phosphatases"/>
    <property type="match status" value="1"/>
</dbReference>
<dbReference type="PANTHER" id="PTHR42850:SF2">
    <property type="entry name" value="BLL5683 PROTEIN"/>
    <property type="match status" value="1"/>
</dbReference>
<dbReference type="GO" id="GO:0016791">
    <property type="term" value="F:phosphatase activity"/>
    <property type="evidence" value="ECO:0007669"/>
    <property type="project" value="TreeGrafter"/>
</dbReference>
<dbReference type="Proteomes" id="UP000000370">
    <property type="component" value="Chromosome"/>
</dbReference>
<proteinExistence type="inferred from homology"/>
<dbReference type="PANTHER" id="PTHR42850">
    <property type="entry name" value="METALLOPHOSPHOESTERASE"/>
    <property type="match status" value="1"/>
</dbReference>